<sequence length="146" mass="15488">AKTLELSTLLCTHLPAAHQAASRAEWETAPGTWFGRRGRCSSWRRSRQGPRGGGGAASRPTPIFVLPFLSKSSFCSNRCKLKMAGFGSLAPKTKNIVVAGGLSAFVLGVYYYTMRAVGGTDELQVAIDKFEGMKKKDAGNSSAAGS</sequence>
<keyword evidence="4" id="KW-1185">Reference proteome</keyword>
<name>A0A0N7KUC6_ORYSJ</name>
<accession>A0A0N7KUC6</accession>
<dbReference type="AlphaFoldDB" id="A0A0N7KUC6"/>
<dbReference type="Proteomes" id="UP000059680">
    <property type="component" value="Chromosome 12"/>
</dbReference>
<evidence type="ECO:0000259" key="2">
    <source>
        <dbReference type="Pfam" id="PF09813"/>
    </source>
</evidence>
<keyword evidence="5 6" id="KW-1267">Proteomics identification</keyword>
<dbReference type="eggNOG" id="ENOG502S8YU">
    <property type="taxonomic scope" value="Eukaryota"/>
</dbReference>
<dbReference type="SMR" id="A0A0N7KUC6"/>
<reference evidence="4" key="1">
    <citation type="journal article" date="2005" name="Nature">
        <title>The map-based sequence of the rice genome.</title>
        <authorList>
            <consortium name="International rice genome sequencing project (IRGSP)"/>
            <person name="Matsumoto T."/>
            <person name="Wu J."/>
            <person name="Kanamori H."/>
            <person name="Katayose Y."/>
            <person name="Fujisawa M."/>
            <person name="Namiki N."/>
            <person name="Mizuno H."/>
            <person name="Yamamoto K."/>
            <person name="Antonio B.A."/>
            <person name="Baba T."/>
            <person name="Sakata K."/>
            <person name="Nagamura Y."/>
            <person name="Aoki H."/>
            <person name="Arikawa K."/>
            <person name="Arita K."/>
            <person name="Bito T."/>
            <person name="Chiden Y."/>
            <person name="Fujitsuka N."/>
            <person name="Fukunaka R."/>
            <person name="Hamada M."/>
            <person name="Harada C."/>
            <person name="Hayashi A."/>
            <person name="Hijishita S."/>
            <person name="Honda M."/>
            <person name="Hosokawa S."/>
            <person name="Ichikawa Y."/>
            <person name="Idonuma A."/>
            <person name="Iijima M."/>
            <person name="Ikeda M."/>
            <person name="Ikeno M."/>
            <person name="Ito K."/>
            <person name="Ito S."/>
            <person name="Ito T."/>
            <person name="Ito Y."/>
            <person name="Ito Y."/>
            <person name="Iwabuchi A."/>
            <person name="Kamiya K."/>
            <person name="Karasawa W."/>
            <person name="Kurita K."/>
            <person name="Katagiri S."/>
            <person name="Kikuta A."/>
            <person name="Kobayashi H."/>
            <person name="Kobayashi N."/>
            <person name="Machita K."/>
            <person name="Maehara T."/>
            <person name="Masukawa M."/>
            <person name="Mizubayashi T."/>
            <person name="Mukai Y."/>
            <person name="Nagasaki H."/>
            <person name="Nagata Y."/>
            <person name="Naito S."/>
            <person name="Nakashima M."/>
            <person name="Nakama Y."/>
            <person name="Nakamichi Y."/>
            <person name="Nakamura M."/>
            <person name="Meguro A."/>
            <person name="Negishi M."/>
            <person name="Ohta I."/>
            <person name="Ohta T."/>
            <person name="Okamoto M."/>
            <person name="Ono N."/>
            <person name="Saji S."/>
            <person name="Sakaguchi M."/>
            <person name="Sakai K."/>
            <person name="Shibata M."/>
            <person name="Shimokawa T."/>
            <person name="Song J."/>
            <person name="Takazaki Y."/>
            <person name="Terasawa K."/>
            <person name="Tsugane M."/>
            <person name="Tsuji K."/>
            <person name="Ueda S."/>
            <person name="Waki K."/>
            <person name="Yamagata H."/>
            <person name="Yamamoto M."/>
            <person name="Yamamoto S."/>
            <person name="Yamane H."/>
            <person name="Yoshiki S."/>
            <person name="Yoshihara R."/>
            <person name="Yukawa K."/>
            <person name="Zhong H."/>
            <person name="Yano M."/>
            <person name="Yuan Q."/>
            <person name="Ouyang S."/>
            <person name="Liu J."/>
            <person name="Jones K.M."/>
            <person name="Gansberger K."/>
            <person name="Moffat K."/>
            <person name="Hill J."/>
            <person name="Bera J."/>
            <person name="Fadrosh D."/>
            <person name="Jin S."/>
            <person name="Johri S."/>
            <person name="Kim M."/>
            <person name="Overton L."/>
            <person name="Reardon M."/>
            <person name="Tsitrin T."/>
            <person name="Vuong H."/>
            <person name="Weaver B."/>
            <person name="Ciecko A."/>
            <person name="Tallon L."/>
            <person name="Jackson J."/>
            <person name="Pai G."/>
            <person name="Aken S.V."/>
            <person name="Utterback T."/>
            <person name="Reidmuller S."/>
            <person name="Feldblyum T."/>
            <person name="Hsiao J."/>
            <person name="Zismann V."/>
            <person name="Iobst S."/>
            <person name="de Vazeille A.R."/>
            <person name="Buell C.R."/>
            <person name="Ying K."/>
            <person name="Li Y."/>
            <person name="Lu T."/>
            <person name="Huang Y."/>
            <person name="Zhao Q."/>
            <person name="Feng Q."/>
            <person name="Zhang L."/>
            <person name="Zhu J."/>
            <person name="Weng Q."/>
            <person name="Mu J."/>
            <person name="Lu Y."/>
            <person name="Fan D."/>
            <person name="Liu Y."/>
            <person name="Guan J."/>
            <person name="Zhang Y."/>
            <person name="Yu S."/>
            <person name="Liu X."/>
            <person name="Zhang Y."/>
            <person name="Hong G."/>
            <person name="Han B."/>
            <person name="Choisne N."/>
            <person name="Demange N."/>
            <person name="Orjeda G."/>
            <person name="Samain S."/>
            <person name="Cattolico L."/>
            <person name="Pelletier E."/>
            <person name="Couloux A."/>
            <person name="Segurens B."/>
            <person name="Wincker P."/>
            <person name="D'Hont A."/>
            <person name="Scarpelli C."/>
            <person name="Weissenbach J."/>
            <person name="Salanoubat M."/>
            <person name="Quetier F."/>
            <person name="Yu Y."/>
            <person name="Kim H.R."/>
            <person name="Rambo T."/>
            <person name="Currie J."/>
            <person name="Collura K."/>
            <person name="Luo M."/>
            <person name="Yang T."/>
            <person name="Ammiraju J.S.S."/>
            <person name="Engler F."/>
            <person name="Soderlund C."/>
            <person name="Wing R.A."/>
            <person name="Palmer L.E."/>
            <person name="de la Bastide M."/>
            <person name="Spiegel L."/>
            <person name="Nascimento L."/>
            <person name="Zutavern T."/>
            <person name="O'Shaughnessy A."/>
            <person name="Dike S."/>
            <person name="Dedhia N."/>
            <person name="Preston R."/>
            <person name="Balija V."/>
            <person name="McCombie W.R."/>
            <person name="Chow T."/>
            <person name="Chen H."/>
            <person name="Chung M."/>
            <person name="Chen C."/>
            <person name="Shaw J."/>
            <person name="Wu H."/>
            <person name="Hsiao K."/>
            <person name="Chao Y."/>
            <person name="Chu M."/>
            <person name="Cheng C."/>
            <person name="Hour A."/>
            <person name="Lee P."/>
            <person name="Lin S."/>
            <person name="Lin Y."/>
            <person name="Liou J."/>
            <person name="Liu S."/>
            <person name="Hsing Y."/>
            <person name="Raghuvanshi S."/>
            <person name="Mohanty A."/>
            <person name="Bharti A.K."/>
            <person name="Gaur A."/>
            <person name="Gupta V."/>
            <person name="Kumar D."/>
            <person name="Ravi V."/>
            <person name="Vij S."/>
            <person name="Kapur A."/>
            <person name="Khurana P."/>
            <person name="Khurana P."/>
            <person name="Khurana J.P."/>
            <person name="Tyagi A.K."/>
            <person name="Gaikwad K."/>
            <person name="Singh A."/>
            <person name="Dalal V."/>
            <person name="Srivastava S."/>
            <person name="Dixit A."/>
            <person name="Pal A.K."/>
            <person name="Ghazi I.A."/>
            <person name="Yadav M."/>
            <person name="Pandit A."/>
            <person name="Bhargava A."/>
            <person name="Sureshbabu K."/>
            <person name="Batra K."/>
            <person name="Sharma T.R."/>
            <person name="Mohapatra T."/>
            <person name="Singh N.K."/>
            <person name="Messing J."/>
            <person name="Nelson A.B."/>
            <person name="Fuks G."/>
            <person name="Kavchok S."/>
            <person name="Keizer G."/>
            <person name="Linton E."/>
            <person name="Llaca V."/>
            <person name="Song R."/>
            <person name="Tanyolac B."/>
            <person name="Young S."/>
            <person name="Ho-Il K."/>
            <person name="Hahn J.H."/>
            <person name="Sangsakoo G."/>
            <person name="Vanavichit A."/>
            <person name="de Mattos Luiz.A.T."/>
            <person name="Zimmer P.D."/>
            <person name="Malone G."/>
            <person name="Dellagostin O."/>
            <person name="de Oliveira A.C."/>
            <person name="Bevan M."/>
            <person name="Bancroft I."/>
            <person name="Minx P."/>
            <person name="Cordum H."/>
            <person name="Wilson R."/>
            <person name="Cheng Z."/>
            <person name="Jin W."/>
            <person name="Jiang J."/>
            <person name="Leong S.A."/>
            <person name="Iwama H."/>
            <person name="Gojobori T."/>
            <person name="Itoh T."/>
            <person name="Niimura Y."/>
            <person name="Fujii Y."/>
            <person name="Habara T."/>
            <person name="Sakai H."/>
            <person name="Sato Y."/>
            <person name="Wilson G."/>
            <person name="Kumar K."/>
            <person name="McCouch S."/>
            <person name="Juretic N."/>
            <person name="Hoen D."/>
            <person name="Wright S."/>
            <person name="Bruskiewich R."/>
            <person name="Bureau T."/>
            <person name="Miyao A."/>
            <person name="Hirochika H."/>
            <person name="Nishikawa T."/>
            <person name="Kadowaki K."/>
            <person name="Sugiura M."/>
            <person name="Burr B."/>
            <person name="Sasaki T."/>
        </authorList>
    </citation>
    <scope>NUCLEOTIDE SEQUENCE [LARGE SCALE GENOMIC DNA]</scope>
    <source>
        <strain evidence="4">cv. Nipponbare</strain>
    </source>
</reference>
<organism evidence="3 4">
    <name type="scientific">Oryza sativa subsp. japonica</name>
    <name type="common">Rice</name>
    <dbReference type="NCBI Taxonomy" id="39947"/>
    <lineage>
        <taxon>Eukaryota</taxon>
        <taxon>Viridiplantae</taxon>
        <taxon>Streptophyta</taxon>
        <taxon>Embryophyta</taxon>
        <taxon>Tracheophyta</taxon>
        <taxon>Spermatophyta</taxon>
        <taxon>Magnoliopsida</taxon>
        <taxon>Liliopsida</taxon>
        <taxon>Poales</taxon>
        <taxon>Poaceae</taxon>
        <taxon>BOP clade</taxon>
        <taxon>Oryzoideae</taxon>
        <taxon>Oryzeae</taxon>
        <taxon>Oryzinae</taxon>
        <taxon>Oryza</taxon>
        <taxon>Oryza sativa</taxon>
    </lineage>
</organism>
<dbReference type="Pfam" id="PF09813">
    <property type="entry name" value="Coa3_cc"/>
    <property type="match status" value="1"/>
</dbReference>
<dbReference type="InterPro" id="IPR018628">
    <property type="entry name" value="Coa3_CC"/>
</dbReference>
<feature type="compositionally biased region" description="Basic residues" evidence="1">
    <location>
        <begin position="39"/>
        <end position="48"/>
    </location>
</feature>
<gene>
    <name evidence="3" type="ordered locus">Os12g0611700</name>
    <name evidence="3" type="ORF">OSNPB_120611700</name>
</gene>
<feature type="region of interest" description="Disordered" evidence="1">
    <location>
        <begin position="39"/>
        <end position="58"/>
    </location>
</feature>
<proteinExistence type="evidence at protein level"/>
<evidence type="ECO:0007829" key="6">
    <source>
        <dbReference type="ProteomicsDB" id="A0A0N7KUC6"/>
    </source>
</evidence>
<dbReference type="PANTHER" id="PTHR36744:SF2">
    <property type="entry name" value="CYTOCHROME OXIDASE ASSEMBLY PROTEIN"/>
    <property type="match status" value="1"/>
</dbReference>
<evidence type="ECO:0000313" key="4">
    <source>
        <dbReference type="Proteomes" id="UP000059680"/>
    </source>
</evidence>
<dbReference type="PANTHER" id="PTHR36744">
    <property type="entry name" value="CYTOCHROME OXIDASE ASSEMBLY PROTEIN"/>
    <property type="match status" value="1"/>
</dbReference>
<dbReference type="FunCoup" id="A0A0N7KUC6">
    <property type="interactions" value="500"/>
</dbReference>
<feature type="domain" description="Cytochrome c oxidase assembly factor 3 mitochondrial coiled-coil" evidence="2">
    <location>
        <begin position="92"/>
        <end position="117"/>
    </location>
</feature>
<dbReference type="Gramene" id="Os12t0611700-01">
    <property type="protein sequence ID" value="Os12t0611700-01"/>
    <property type="gene ID" value="Os12g0611700"/>
</dbReference>
<reference evidence="3 4" key="2">
    <citation type="journal article" date="2013" name="Plant Cell Physiol.">
        <title>Rice Annotation Project Database (RAP-DB): an integrative and interactive database for rice genomics.</title>
        <authorList>
            <person name="Sakai H."/>
            <person name="Lee S.S."/>
            <person name="Tanaka T."/>
            <person name="Numa H."/>
            <person name="Kim J."/>
            <person name="Kawahara Y."/>
            <person name="Wakimoto H."/>
            <person name="Yang C.C."/>
            <person name="Iwamoto M."/>
            <person name="Abe T."/>
            <person name="Yamada Y."/>
            <person name="Muto A."/>
            <person name="Inokuchi H."/>
            <person name="Ikemura T."/>
            <person name="Matsumoto T."/>
            <person name="Sasaki T."/>
            <person name="Itoh T."/>
        </authorList>
    </citation>
    <scope>NUCLEOTIDE SEQUENCE [LARGE SCALE GENOMIC DNA]</scope>
    <source>
        <strain evidence="4">cv. Nipponbare</strain>
    </source>
</reference>
<reference evidence="3 4" key="3">
    <citation type="journal article" date="2013" name="Rice">
        <title>Improvement of the Oryza sativa Nipponbare reference genome using next generation sequence and optical map data.</title>
        <authorList>
            <person name="Kawahara Y."/>
            <person name="de la Bastide M."/>
            <person name="Hamilton J.P."/>
            <person name="Kanamori H."/>
            <person name="McCombie W.R."/>
            <person name="Ouyang S."/>
            <person name="Schwartz D.C."/>
            <person name="Tanaka T."/>
            <person name="Wu J."/>
            <person name="Zhou S."/>
            <person name="Childs K.L."/>
            <person name="Davidson R.M."/>
            <person name="Lin H."/>
            <person name="Quesada-Ocampo L."/>
            <person name="Vaillancourt B."/>
            <person name="Sakai H."/>
            <person name="Lee S.S."/>
            <person name="Kim J."/>
            <person name="Numa H."/>
            <person name="Itoh T."/>
            <person name="Buell C.R."/>
            <person name="Matsumoto T."/>
        </authorList>
    </citation>
    <scope>NUCLEOTIDE SEQUENCE [LARGE SCALE GENOMIC DNA]</scope>
    <source>
        <strain evidence="4">cv. Nipponbare</strain>
    </source>
</reference>
<feature type="non-terminal residue" evidence="3">
    <location>
        <position position="146"/>
    </location>
</feature>
<evidence type="ECO:0007829" key="5">
    <source>
        <dbReference type="PeptideAtlas" id="A0A0N7KUC6"/>
    </source>
</evidence>
<dbReference type="EMBL" id="AP014968">
    <property type="protein sequence ID" value="BAT18042.1"/>
    <property type="molecule type" value="Genomic_DNA"/>
</dbReference>
<evidence type="ECO:0000256" key="1">
    <source>
        <dbReference type="SAM" id="MobiDB-lite"/>
    </source>
</evidence>
<dbReference type="InParanoid" id="A0A0N7KUC6"/>
<evidence type="ECO:0000313" key="3">
    <source>
        <dbReference type="EMBL" id="BAT18042.1"/>
    </source>
</evidence>
<dbReference type="PaxDb" id="39947-A0A0N7KUC6"/>
<protein>
    <submittedName>
        <fullName evidence="3">Os12g0611700 protein</fullName>
    </submittedName>
</protein>